<proteinExistence type="predicted"/>
<evidence type="ECO:0000259" key="2">
    <source>
        <dbReference type="PROSITE" id="PS50006"/>
    </source>
</evidence>
<dbReference type="CDD" id="cd00060">
    <property type="entry name" value="FHA"/>
    <property type="match status" value="1"/>
</dbReference>
<evidence type="ECO:0000313" key="4">
    <source>
        <dbReference type="Proteomes" id="UP001374803"/>
    </source>
</evidence>
<feature type="region of interest" description="Disordered" evidence="1">
    <location>
        <begin position="214"/>
        <end position="251"/>
    </location>
</feature>
<evidence type="ECO:0000313" key="3">
    <source>
        <dbReference type="EMBL" id="WXB08651.1"/>
    </source>
</evidence>
<reference evidence="3" key="1">
    <citation type="submission" date="2021-12" db="EMBL/GenBank/DDBJ databases">
        <title>Discovery of the Pendulisporaceae a myxobacterial family with distinct sporulation behavior and unique specialized metabolism.</title>
        <authorList>
            <person name="Garcia R."/>
            <person name="Popoff A."/>
            <person name="Bader C.D."/>
            <person name="Loehr J."/>
            <person name="Walesch S."/>
            <person name="Walt C."/>
            <person name="Boldt J."/>
            <person name="Bunk B."/>
            <person name="Haeckl F.J.F.P.J."/>
            <person name="Gunesch A.P."/>
            <person name="Birkelbach J."/>
            <person name="Nuebel U."/>
            <person name="Pietschmann T."/>
            <person name="Bach T."/>
            <person name="Mueller R."/>
        </authorList>
    </citation>
    <scope>NUCLEOTIDE SEQUENCE</scope>
    <source>
        <strain evidence="3">MSr11367</strain>
    </source>
</reference>
<dbReference type="SMART" id="SM00240">
    <property type="entry name" value="FHA"/>
    <property type="match status" value="1"/>
</dbReference>
<dbReference type="InterPro" id="IPR008984">
    <property type="entry name" value="SMAD_FHA_dom_sf"/>
</dbReference>
<dbReference type="SUPFAM" id="SSF49879">
    <property type="entry name" value="SMAD/FHA domain"/>
    <property type="match status" value="1"/>
</dbReference>
<dbReference type="RefSeq" id="WP_394838320.1">
    <property type="nucleotide sequence ID" value="NZ_CP089929.1"/>
</dbReference>
<feature type="region of interest" description="Disordered" evidence="1">
    <location>
        <begin position="131"/>
        <end position="150"/>
    </location>
</feature>
<dbReference type="Pfam" id="PF00498">
    <property type="entry name" value="FHA"/>
    <property type="match status" value="1"/>
</dbReference>
<feature type="domain" description="FHA" evidence="2">
    <location>
        <begin position="19"/>
        <end position="68"/>
    </location>
</feature>
<dbReference type="PROSITE" id="PS50006">
    <property type="entry name" value="FHA_DOMAIN"/>
    <property type="match status" value="1"/>
</dbReference>
<dbReference type="PANTHER" id="PTHR23308">
    <property type="entry name" value="NUCLEAR INHIBITOR OF PROTEIN PHOSPHATASE-1"/>
    <property type="match status" value="1"/>
</dbReference>
<gene>
    <name evidence="3" type="ORF">LVJ94_15570</name>
</gene>
<name>A0ABZ2LHL7_9BACT</name>
<protein>
    <submittedName>
        <fullName evidence="3">FHA domain-containing protein</fullName>
    </submittedName>
</protein>
<sequence length="402" mass="42576">MRFRLRYLQHDFELTEGEFAVGRNASCQLSLDDPLVSRRHALLRVSPTGVSVEDLQSRNGVLVNGQRIEGTVALAAGDRILIGSQEMTLLALDDQPGRARLNLTLPKITPATPVAPPAPSSPNLAAHAAALGRTPLPSPGPPGELEGTRPTPAAANIIAKIHGSTTEPGGRTLPEDRASSPGLPMPQPGRIGSSPGTPMRAVATPGSGRVLEANPLSAPRTPVSGGAGILGPQSRHPPPLPLGGGSGATPEPEYELTMIRRADAFTLLTGVAEKALAMGRAVEAERILASPLGDVIEASRAGKKIIPSLVDQAARFSAKLATATGKGAWADYVIELYSAQRRPCPAPVIDELYNALRRVTAIDLQRLREYIEELRTRLSTFGPAERFLFQRLEGLERLAALR</sequence>
<dbReference type="Gene3D" id="2.60.200.20">
    <property type="match status" value="1"/>
</dbReference>
<dbReference type="EMBL" id="CP089983">
    <property type="protein sequence ID" value="WXB08651.1"/>
    <property type="molecule type" value="Genomic_DNA"/>
</dbReference>
<accession>A0ABZ2LHL7</accession>
<feature type="region of interest" description="Disordered" evidence="1">
    <location>
        <begin position="162"/>
        <end position="200"/>
    </location>
</feature>
<dbReference type="InterPro" id="IPR050923">
    <property type="entry name" value="Cell_Proc_Reg/RNA_Proc"/>
</dbReference>
<evidence type="ECO:0000256" key="1">
    <source>
        <dbReference type="SAM" id="MobiDB-lite"/>
    </source>
</evidence>
<dbReference type="Proteomes" id="UP001374803">
    <property type="component" value="Chromosome"/>
</dbReference>
<organism evidence="3 4">
    <name type="scientific">Pendulispora rubella</name>
    <dbReference type="NCBI Taxonomy" id="2741070"/>
    <lineage>
        <taxon>Bacteria</taxon>
        <taxon>Pseudomonadati</taxon>
        <taxon>Myxococcota</taxon>
        <taxon>Myxococcia</taxon>
        <taxon>Myxococcales</taxon>
        <taxon>Sorangiineae</taxon>
        <taxon>Pendulisporaceae</taxon>
        <taxon>Pendulispora</taxon>
    </lineage>
</organism>
<keyword evidence="4" id="KW-1185">Reference proteome</keyword>
<dbReference type="InterPro" id="IPR000253">
    <property type="entry name" value="FHA_dom"/>
</dbReference>